<dbReference type="GO" id="GO:0008237">
    <property type="term" value="F:metallopeptidase activity"/>
    <property type="evidence" value="ECO:0007669"/>
    <property type="project" value="InterPro"/>
</dbReference>
<keyword evidence="1" id="KW-0732">Signal</keyword>
<dbReference type="EMBL" id="VLKN01000002">
    <property type="protein sequence ID" value="TWI04720.1"/>
    <property type="molecule type" value="Genomic_DNA"/>
</dbReference>
<gene>
    <name evidence="2" type="ORF">IP90_00855</name>
</gene>
<feature type="signal peptide" evidence="1">
    <location>
        <begin position="1"/>
        <end position="21"/>
    </location>
</feature>
<keyword evidence="3" id="KW-1185">Reference proteome</keyword>
<dbReference type="AlphaFoldDB" id="A0A562LAQ8"/>
<dbReference type="Gene3D" id="3.40.390.10">
    <property type="entry name" value="Collagenase (Catalytic Domain)"/>
    <property type="match status" value="1"/>
</dbReference>
<dbReference type="OrthoDB" id="8865538at2"/>
<comment type="caution">
    <text evidence="2">The sequence shown here is derived from an EMBL/GenBank/DDBJ whole genome shotgun (WGS) entry which is preliminary data.</text>
</comment>
<proteinExistence type="predicted"/>
<accession>A0A562LAQ8</accession>
<feature type="chain" id="PRO_5021814333" evidence="1">
    <location>
        <begin position="22"/>
        <end position="810"/>
    </location>
</feature>
<dbReference type="RefSeq" id="WP_144898392.1">
    <property type="nucleotide sequence ID" value="NZ_VLKN01000002.1"/>
</dbReference>
<dbReference type="InterPro" id="IPR024079">
    <property type="entry name" value="MetalloPept_cat_dom_sf"/>
</dbReference>
<name>A0A562LAQ8_9GAMM</name>
<reference evidence="2 3" key="1">
    <citation type="journal article" date="2015" name="Stand. Genomic Sci.">
        <title>Genomic Encyclopedia of Bacterial and Archaeal Type Strains, Phase III: the genomes of soil and plant-associated and newly described type strains.</title>
        <authorList>
            <person name="Whitman W.B."/>
            <person name="Woyke T."/>
            <person name="Klenk H.P."/>
            <person name="Zhou Y."/>
            <person name="Lilburn T.G."/>
            <person name="Beck B.J."/>
            <person name="De Vos P."/>
            <person name="Vandamme P."/>
            <person name="Eisen J.A."/>
            <person name="Garrity G."/>
            <person name="Hugenholtz P."/>
            <person name="Kyrpides N.C."/>
        </authorList>
    </citation>
    <scope>NUCLEOTIDE SEQUENCE [LARGE SCALE GENOMIC DNA]</scope>
    <source>
        <strain evidence="2 3">CGMCC 1.10821</strain>
    </source>
</reference>
<evidence type="ECO:0000313" key="2">
    <source>
        <dbReference type="EMBL" id="TWI04720.1"/>
    </source>
</evidence>
<protein>
    <submittedName>
        <fullName evidence="2">Uncharacterized protein</fullName>
    </submittedName>
</protein>
<dbReference type="Proteomes" id="UP000315167">
    <property type="component" value="Unassembled WGS sequence"/>
</dbReference>
<evidence type="ECO:0000313" key="3">
    <source>
        <dbReference type="Proteomes" id="UP000315167"/>
    </source>
</evidence>
<evidence type="ECO:0000256" key="1">
    <source>
        <dbReference type="SAM" id="SignalP"/>
    </source>
</evidence>
<sequence>MKRSSLALTLALAVAAGAAQAAGPLYLSTETGRLRPLVWDTSNGPIPVYTDGGGAFTYDYDGVTPFITIERANEITAFAFNEWSEVPTSTFKAAVAGTIASQTGVADVTSANAADFYGVENGYGFWVLYDTDGSILEEYFGVPRSSVLGIAFPEFGDGNGRIIEATAVMNGWNVWDTDVDGNQVAGVFTHEFGHAINLSHSQVNGPMVYQSYTYAPYQPGIKGCVAPVHRYDYPDGMGANPADPKTLETMFPFIDHGGQAGAEQSTIDHPDDKAGISNLYPAANYASSRGTISGVLRLKDGSTEYSGINIVARNVDDLMGDAVSAMSGDQTQGLVGPDGRFTINNLTPGEQYVVYIEEITSGGYPTTPTMMVSQGEYWNAAEDSDPVADTACDATPILAEAGVSKQADITYNGYLKGVQFTPVVSANLVQVSKSGRRASGTLGTEIGFFWDQNKGIELLPEGVVVSHGAMDRNGQRTLVSADPDGNGIREPVILGNNQLTGLGDLSGDSCNVDGISASGWDIDDSANKAVGLAYVDRDGDGRCGGSFKNEIVPFVWDAKRGMRQLDLSLDEVQPWVRAAGISGNGRVIVGSANISKALAWVDEGKIIDLGQLIGANDLYATNYDGTRVPMYSSIRREMVLWNAMRGTGEDAFTSIDGLRYCRDVPYTSFFGEDLCAVYGEEYLYEMLGTAPMGVSAVTDKGDIVLGRAGSFFTGFSGGIWIEGLGWMSMREFLRKQGVVEAENIDFNNPLAVSASGSEIVGGIAGAQFSWMIQADQVYVCQNGQSVLTGFPNGLKAKVAAGAQFGRCEFQ</sequence>
<organism evidence="2 3">
    <name type="scientific">Luteimonas cucumeris</name>
    <dbReference type="NCBI Taxonomy" id="985012"/>
    <lineage>
        <taxon>Bacteria</taxon>
        <taxon>Pseudomonadati</taxon>
        <taxon>Pseudomonadota</taxon>
        <taxon>Gammaproteobacteria</taxon>
        <taxon>Lysobacterales</taxon>
        <taxon>Lysobacteraceae</taxon>
        <taxon>Luteimonas</taxon>
    </lineage>
</organism>
<dbReference type="SUPFAM" id="SSF55486">
    <property type="entry name" value="Metalloproteases ('zincins'), catalytic domain"/>
    <property type="match status" value="1"/>
</dbReference>